<keyword evidence="4 6" id="KW-0472">Membrane</keyword>
<evidence type="ECO:0000256" key="3">
    <source>
        <dbReference type="ARBA" id="ARBA00022989"/>
    </source>
</evidence>
<comment type="caution">
    <text evidence="7">The sequence shown here is derived from an EMBL/GenBank/DDBJ whole genome shotgun (WGS) entry which is preliminary data.</text>
</comment>
<evidence type="ECO:0008006" key="9">
    <source>
        <dbReference type="Google" id="ProtNLM"/>
    </source>
</evidence>
<dbReference type="InterPro" id="IPR051694">
    <property type="entry name" value="Immunoregulatory_rcpt-like"/>
</dbReference>
<dbReference type="GO" id="GO:0016020">
    <property type="term" value="C:membrane"/>
    <property type="evidence" value="ECO:0007669"/>
    <property type="project" value="UniProtKB-SubCell"/>
</dbReference>
<proteinExistence type="predicted"/>
<dbReference type="PANTHER" id="PTHR15549">
    <property type="entry name" value="PAIRED IMMUNOGLOBULIN-LIKE TYPE 2 RECEPTOR"/>
    <property type="match status" value="1"/>
</dbReference>
<dbReference type="AlphaFoldDB" id="A0A9W9UMP3"/>
<dbReference type="EMBL" id="JAPZBR010000006">
    <property type="protein sequence ID" value="KAJ5350577.1"/>
    <property type="molecule type" value="Genomic_DNA"/>
</dbReference>
<keyword evidence="2 6" id="KW-0812">Transmembrane</keyword>
<protein>
    <recommendedName>
        <fullName evidence="9">Mid2 domain-containing protein</fullName>
    </recommendedName>
</protein>
<dbReference type="GO" id="GO:0071944">
    <property type="term" value="C:cell periphery"/>
    <property type="evidence" value="ECO:0007669"/>
    <property type="project" value="UniProtKB-ARBA"/>
</dbReference>
<comment type="subcellular location">
    <subcellularLocation>
        <location evidence="1">Membrane</location>
        <topology evidence="1">Single-pass membrane protein</topology>
    </subcellularLocation>
</comment>
<feature type="region of interest" description="Disordered" evidence="5">
    <location>
        <begin position="124"/>
        <end position="165"/>
    </location>
</feature>
<accession>A0A9W9UMP3</accession>
<keyword evidence="8" id="KW-1185">Reference proteome</keyword>
<evidence type="ECO:0000256" key="4">
    <source>
        <dbReference type="ARBA" id="ARBA00023136"/>
    </source>
</evidence>
<dbReference type="PANTHER" id="PTHR15549:SF26">
    <property type="entry name" value="AXIAL BUDDING PATTERN PROTEIN 2-RELATED"/>
    <property type="match status" value="1"/>
</dbReference>
<evidence type="ECO:0000256" key="6">
    <source>
        <dbReference type="SAM" id="Phobius"/>
    </source>
</evidence>
<evidence type="ECO:0000256" key="2">
    <source>
        <dbReference type="ARBA" id="ARBA00022692"/>
    </source>
</evidence>
<dbReference type="Proteomes" id="UP001148299">
    <property type="component" value="Unassembled WGS sequence"/>
</dbReference>
<name>A0A9W9UMP3_PENBR</name>
<evidence type="ECO:0000313" key="7">
    <source>
        <dbReference type="EMBL" id="KAJ5350577.1"/>
    </source>
</evidence>
<feature type="compositionally biased region" description="Polar residues" evidence="5">
    <location>
        <begin position="201"/>
        <end position="214"/>
    </location>
</feature>
<reference evidence="7" key="1">
    <citation type="submission" date="2022-12" db="EMBL/GenBank/DDBJ databases">
        <authorList>
            <person name="Petersen C."/>
        </authorList>
    </citation>
    <scope>NUCLEOTIDE SEQUENCE</scope>
    <source>
        <strain evidence="7">IBT 35675</strain>
    </source>
</reference>
<keyword evidence="3 6" id="KW-1133">Transmembrane helix</keyword>
<gene>
    <name evidence="7" type="ORF">N7541_008304</name>
</gene>
<organism evidence="7 8">
    <name type="scientific">Penicillium brevicompactum</name>
    <dbReference type="NCBI Taxonomy" id="5074"/>
    <lineage>
        <taxon>Eukaryota</taxon>
        <taxon>Fungi</taxon>
        <taxon>Dikarya</taxon>
        <taxon>Ascomycota</taxon>
        <taxon>Pezizomycotina</taxon>
        <taxon>Eurotiomycetes</taxon>
        <taxon>Eurotiomycetidae</taxon>
        <taxon>Eurotiales</taxon>
        <taxon>Aspergillaceae</taxon>
        <taxon>Penicillium</taxon>
    </lineage>
</organism>
<reference evidence="7" key="2">
    <citation type="journal article" date="2023" name="IMA Fungus">
        <title>Comparative genomic study of the Penicillium genus elucidates a diverse pangenome and 15 lateral gene transfer events.</title>
        <authorList>
            <person name="Petersen C."/>
            <person name="Sorensen T."/>
            <person name="Nielsen M.R."/>
            <person name="Sondergaard T.E."/>
            <person name="Sorensen J.L."/>
            <person name="Fitzpatrick D.A."/>
            <person name="Frisvad J.C."/>
            <person name="Nielsen K.L."/>
        </authorList>
    </citation>
    <scope>NUCLEOTIDE SEQUENCE</scope>
    <source>
        <strain evidence="7">IBT 35675</strain>
    </source>
</reference>
<sequence length="259" mass="26852">MSDTLSSPYGLSVRRNGSCLNTETDCGQTWALFHACCPNGTKCPTGQGNVKCCPSDADCTELVDNTHCANSTANVYKAAGYFCCANGESAFMDKKTSYVGCTDDISDLDNSVSLLAIRYHATTSTPASTSPTSSSTPTRSTTSTTNTAEPTPTDPAPAESSTSSNTGAIAGGVVGGVAGLAIIAALIWFFLRKKSRKSATVETGTEVSQSSTAYSSSNPGSNGGYFVTPGGSTEPKPPTELDSQQKSTLHELPSQVEYR</sequence>
<feature type="transmembrane region" description="Helical" evidence="6">
    <location>
        <begin position="168"/>
        <end position="191"/>
    </location>
</feature>
<evidence type="ECO:0000256" key="1">
    <source>
        <dbReference type="ARBA" id="ARBA00004167"/>
    </source>
</evidence>
<evidence type="ECO:0000256" key="5">
    <source>
        <dbReference type="SAM" id="MobiDB-lite"/>
    </source>
</evidence>
<feature type="region of interest" description="Disordered" evidence="5">
    <location>
        <begin position="201"/>
        <end position="259"/>
    </location>
</feature>
<evidence type="ECO:0000313" key="8">
    <source>
        <dbReference type="Proteomes" id="UP001148299"/>
    </source>
</evidence>